<accession>A0A5M8P2Z1</accession>
<evidence type="ECO:0000256" key="4">
    <source>
        <dbReference type="ARBA" id="ARBA00022692"/>
    </source>
</evidence>
<dbReference type="SUPFAM" id="SSF56935">
    <property type="entry name" value="Porins"/>
    <property type="match status" value="1"/>
</dbReference>
<dbReference type="PROSITE" id="PS52016">
    <property type="entry name" value="TONB_DEPENDENT_REC_3"/>
    <property type="match status" value="1"/>
</dbReference>
<comment type="similarity">
    <text evidence="7">Belongs to the TonB-dependent receptor family.</text>
</comment>
<keyword evidence="2 7" id="KW-0813">Transport</keyword>
<dbReference type="EMBL" id="SNRX01000005">
    <property type="protein sequence ID" value="KAA6302764.1"/>
    <property type="molecule type" value="Genomic_DNA"/>
</dbReference>
<gene>
    <name evidence="10" type="ORF">EZS26_000934</name>
</gene>
<dbReference type="Proteomes" id="UP000324575">
    <property type="component" value="Unassembled WGS sequence"/>
</dbReference>
<dbReference type="InterPro" id="IPR012910">
    <property type="entry name" value="Plug_dom"/>
</dbReference>
<dbReference type="Gene3D" id="2.40.170.20">
    <property type="entry name" value="TonB-dependent receptor, beta-barrel domain"/>
    <property type="match status" value="1"/>
</dbReference>
<dbReference type="Gene3D" id="2.170.130.10">
    <property type="entry name" value="TonB-dependent receptor, plug domain"/>
    <property type="match status" value="1"/>
</dbReference>
<feature type="chain" id="PRO_5024273169" evidence="8">
    <location>
        <begin position="26"/>
        <end position="1041"/>
    </location>
</feature>
<keyword evidence="5 7" id="KW-0472">Membrane</keyword>
<evidence type="ECO:0000256" key="6">
    <source>
        <dbReference type="ARBA" id="ARBA00023237"/>
    </source>
</evidence>
<keyword evidence="3 7" id="KW-1134">Transmembrane beta strand</keyword>
<evidence type="ECO:0000256" key="7">
    <source>
        <dbReference type="PROSITE-ProRule" id="PRU01360"/>
    </source>
</evidence>
<evidence type="ECO:0000259" key="9">
    <source>
        <dbReference type="Pfam" id="PF07715"/>
    </source>
</evidence>
<sequence>MEKHNYILKGLSGLLLLFCFSPVFAQEKIVAVAGKDTMQVVDLTTVKGRIWDAVTQSPVLGAKIQSKDQKYSAMTDEKGLFTIQIPGYLTQLYISAPDYSLIECPLQGKSEIEVPIFRTTTSIRSLSALTVDAEITSKLNGDLRAITHSGTPGIGASMFIRGFNSLNAGSQPLIIVDGVIFDNQYDRTSIHEGFILNPLSNISPDDVESIQVIKDGTSLYGSKGGNGILMINTKRGKDPVTKITVSSLFGYNERPKTIPMLDANQFRVYASDLLKYSYNPSYISSLPFLNDNPSYYDYARYHNNNDWSKDVYRNSSTQSYNVGVSGGDDVALYHLSLGYANANSTLKANDFTRFNARFNSDIELTSKFKFSFDLSYAQTDRELRNDGFSESSNDVIASPAVLSLIKSPLLIPYEYSNTGYITPDLSDADIFDVANPIAIIEHGIGESSQTYLALSLKPSYQFTPALKLAGAFNYSLNSLFEKHFRPDVGVPTTYLPEVGGNSRNQVKAQNSKQLALAADLHLNWHKQYDKHVVDLTGGARFLSDSYKGEYGSGHNTSSDLDHNLNGSLNYRATTGYDDNWRSLSWYAQADYSLYEKYLLSLTASADASSRFGKEADLAIQAGGVNWGLFPSANAAWLVSSENFMRNLPFVNLLKIRLGYGFSGNDNIPNGAALTYFSAIRYINQYTGKTLGNIGNTSLKMETVEKKNVGIDISLLNNRLSVSGDWYHHTTSDLLAWKQFHYMAGLEGYWTNDGKLENKGYELSLNLKALTLRDFQWELDGSLAHYKNKILELPDGDYTTTIYGGEVQTAVGQPAGVFYGYKTDGVFATTAEATSGGGLKILSSTGVDYLPFTAGDIRFVDLHKDGIIDERDKTVIGDPNPDFTGSFNTRFSYKKLSISALFSFSYGNDIYNYVRSRLESGNELSNQSAAMQNRWMSEGQQTSIPKSSYSDPLGNSRFSNRWIEDGSYLRFKTLSVAYEVPVKWIFLSGFTIWASADNLWTYSKYLGVDPEFSINNSILYQGIDAGLLSQGRSYFIGLKLNL</sequence>
<name>A0A5M8P2Z1_9BACT</name>
<dbReference type="InterPro" id="IPR039426">
    <property type="entry name" value="TonB-dep_rcpt-like"/>
</dbReference>
<evidence type="ECO:0000256" key="8">
    <source>
        <dbReference type="SAM" id="SignalP"/>
    </source>
</evidence>
<evidence type="ECO:0000256" key="5">
    <source>
        <dbReference type="ARBA" id="ARBA00023136"/>
    </source>
</evidence>
<dbReference type="AlphaFoldDB" id="A0A5M8P2Z1"/>
<evidence type="ECO:0000256" key="2">
    <source>
        <dbReference type="ARBA" id="ARBA00022448"/>
    </source>
</evidence>
<proteinExistence type="inferred from homology"/>
<protein>
    <submittedName>
        <fullName evidence="10">TonB-dependent receptor SusC</fullName>
    </submittedName>
</protein>
<dbReference type="InterPro" id="IPR037066">
    <property type="entry name" value="Plug_dom_sf"/>
</dbReference>
<comment type="caution">
    <text evidence="10">The sequence shown here is derived from an EMBL/GenBank/DDBJ whole genome shotgun (WGS) entry which is preliminary data.</text>
</comment>
<keyword evidence="10" id="KW-0675">Receptor</keyword>
<dbReference type="NCBIfam" id="TIGR04056">
    <property type="entry name" value="OMP_RagA_SusC"/>
    <property type="match status" value="1"/>
</dbReference>
<dbReference type="Gene3D" id="2.60.40.1120">
    <property type="entry name" value="Carboxypeptidase-like, regulatory domain"/>
    <property type="match status" value="1"/>
</dbReference>
<evidence type="ECO:0000313" key="10">
    <source>
        <dbReference type="EMBL" id="KAA6302764.1"/>
    </source>
</evidence>
<evidence type="ECO:0000313" key="11">
    <source>
        <dbReference type="Proteomes" id="UP000324575"/>
    </source>
</evidence>
<reference evidence="10 11" key="1">
    <citation type="submission" date="2019-03" db="EMBL/GenBank/DDBJ databases">
        <title>Single cell metagenomics reveals metabolic interactions within the superorganism composed of flagellate Streblomastix strix and complex community of Bacteroidetes bacteria on its surface.</title>
        <authorList>
            <person name="Treitli S.C."/>
            <person name="Kolisko M."/>
            <person name="Husnik F."/>
            <person name="Keeling P."/>
            <person name="Hampl V."/>
        </authorList>
    </citation>
    <scope>NUCLEOTIDE SEQUENCE [LARGE SCALE GENOMIC DNA]</scope>
    <source>
        <strain evidence="10">St1</strain>
    </source>
</reference>
<dbReference type="InterPro" id="IPR036942">
    <property type="entry name" value="Beta-barrel_TonB_sf"/>
</dbReference>
<comment type="subcellular location">
    <subcellularLocation>
        <location evidence="1 7">Cell outer membrane</location>
        <topology evidence="1 7">Multi-pass membrane protein</topology>
    </subcellularLocation>
</comment>
<dbReference type="SUPFAM" id="SSF49464">
    <property type="entry name" value="Carboxypeptidase regulatory domain-like"/>
    <property type="match status" value="1"/>
</dbReference>
<dbReference type="GO" id="GO:0009279">
    <property type="term" value="C:cell outer membrane"/>
    <property type="evidence" value="ECO:0007669"/>
    <property type="project" value="UniProtKB-SubCell"/>
</dbReference>
<dbReference type="Pfam" id="PF07715">
    <property type="entry name" value="Plug"/>
    <property type="match status" value="1"/>
</dbReference>
<feature type="domain" description="TonB-dependent receptor plug" evidence="9">
    <location>
        <begin position="143"/>
        <end position="228"/>
    </location>
</feature>
<organism evidence="10 11">
    <name type="scientific">Candidatus Ordinivivax streblomastigis</name>
    <dbReference type="NCBI Taxonomy" id="2540710"/>
    <lineage>
        <taxon>Bacteria</taxon>
        <taxon>Pseudomonadati</taxon>
        <taxon>Bacteroidota</taxon>
        <taxon>Bacteroidia</taxon>
        <taxon>Bacteroidales</taxon>
        <taxon>Candidatus Ordinivivax</taxon>
    </lineage>
</organism>
<evidence type="ECO:0000256" key="1">
    <source>
        <dbReference type="ARBA" id="ARBA00004571"/>
    </source>
</evidence>
<evidence type="ECO:0000256" key="3">
    <source>
        <dbReference type="ARBA" id="ARBA00022452"/>
    </source>
</evidence>
<keyword evidence="4 7" id="KW-0812">Transmembrane</keyword>
<dbReference type="InterPro" id="IPR008969">
    <property type="entry name" value="CarboxyPept-like_regulatory"/>
</dbReference>
<keyword evidence="8" id="KW-0732">Signal</keyword>
<feature type="signal peptide" evidence="8">
    <location>
        <begin position="1"/>
        <end position="25"/>
    </location>
</feature>
<dbReference type="InterPro" id="IPR023996">
    <property type="entry name" value="TonB-dep_OMP_SusC/RagA"/>
</dbReference>
<keyword evidence="6 7" id="KW-0998">Cell outer membrane</keyword>